<dbReference type="Pfam" id="PF13456">
    <property type="entry name" value="RVT_3"/>
    <property type="match status" value="1"/>
</dbReference>
<dbReference type="AlphaFoldDB" id="A0AAD9U0N7"/>
<evidence type="ECO:0000313" key="2">
    <source>
        <dbReference type="EMBL" id="KAK2645175.1"/>
    </source>
</evidence>
<gene>
    <name evidence="2" type="ORF">Ddye_020370</name>
</gene>
<dbReference type="Proteomes" id="UP001280121">
    <property type="component" value="Unassembled WGS sequence"/>
</dbReference>
<reference evidence="2" key="1">
    <citation type="journal article" date="2023" name="Plant J.">
        <title>Genome sequences and population genomics provide insights into the demographic history, inbreeding, and mutation load of two 'living fossil' tree species of Dipteronia.</title>
        <authorList>
            <person name="Feng Y."/>
            <person name="Comes H.P."/>
            <person name="Chen J."/>
            <person name="Zhu S."/>
            <person name="Lu R."/>
            <person name="Zhang X."/>
            <person name="Li P."/>
            <person name="Qiu J."/>
            <person name="Olsen K.M."/>
            <person name="Qiu Y."/>
        </authorList>
    </citation>
    <scope>NUCLEOTIDE SEQUENCE</scope>
    <source>
        <strain evidence="2">KIB01</strain>
    </source>
</reference>
<dbReference type="GO" id="GO:0003676">
    <property type="term" value="F:nucleic acid binding"/>
    <property type="evidence" value="ECO:0007669"/>
    <property type="project" value="InterPro"/>
</dbReference>
<proteinExistence type="predicted"/>
<dbReference type="PANTHER" id="PTHR47074">
    <property type="entry name" value="BNAC02G40300D PROTEIN"/>
    <property type="match status" value="1"/>
</dbReference>
<comment type="caution">
    <text evidence="2">The sequence shown here is derived from an EMBL/GenBank/DDBJ whole genome shotgun (WGS) entry which is preliminary data.</text>
</comment>
<sequence>MACCSQRIEANVNKKVANLIAIKRGILFGIDCGLYPHKIESNDSDVVNWINRVVYRDSDFGTILLDIDDLRAGEFSYNFDSISTQANRSALRLAKYALDAVEDSYWMKEYPICIGSFVEAEKTG</sequence>
<feature type="domain" description="RNase H type-1" evidence="1">
    <location>
        <begin position="3"/>
        <end position="97"/>
    </location>
</feature>
<dbReference type="EMBL" id="JANJYI010000006">
    <property type="protein sequence ID" value="KAK2645175.1"/>
    <property type="molecule type" value="Genomic_DNA"/>
</dbReference>
<evidence type="ECO:0000313" key="3">
    <source>
        <dbReference type="Proteomes" id="UP001280121"/>
    </source>
</evidence>
<evidence type="ECO:0000259" key="1">
    <source>
        <dbReference type="Pfam" id="PF13456"/>
    </source>
</evidence>
<keyword evidence="3" id="KW-1185">Reference proteome</keyword>
<organism evidence="2 3">
    <name type="scientific">Dipteronia dyeriana</name>
    <dbReference type="NCBI Taxonomy" id="168575"/>
    <lineage>
        <taxon>Eukaryota</taxon>
        <taxon>Viridiplantae</taxon>
        <taxon>Streptophyta</taxon>
        <taxon>Embryophyta</taxon>
        <taxon>Tracheophyta</taxon>
        <taxon>Spermatophyta</taxon>
        <taxon>Magnoliopsida</taxon>
        <taxon>eudicotyledons</taxon>
        <taxon>Gunneridae</taxon>
        <taxon>Pentapetalae</taxon>
        <taxon>rosids</taxon>
        <taxon>malvids</taxon>
        <taxon>Sapindales</taxon>
        <taxon>Sapindaceae</taxon>
        <taxon>Hippocastanoideae</taxon>
        <taxon>Acereae</taxon>
        <taxon>Dipteronia</taxon>
    </lineage>
</organism>
<dbReference type="InterPro" id="IPR002156">
    <property type="entry name" value="RNaseH_domain"/>
</dbReference>
<dbReference type="GO" id="GO:0004523">
    <property type="term" value="F:RNA-DNA hybrid ribonuclease activity"/>
    <property type="evidence" value="ECO:0007669"/>
    <property type="project" value="InterPro"/>
</dbReference>
<name>A0AAD9U0N7_9ROSI</name>
<protein>
    <recommendedName>
        <fullName evidence="1">RNase H type-1 domain-containing protein</fullName>
    </recommendedName>
</protein>
<accession>A0AAD9U0N7</accession>
<dbReference type="PANTHER" id="PTHR47074:SF48">
    <property type="entry name" value="POLYNUCLEOTIDYL TRANSFERASE, RIBONUCLEASE H-LIKE SUPERFAMILY PROTEIN"/>
    <property type="match status" value="1"/>
</dbReference>
<dbReference type="InterPro" id="IPR052929">
    <property type="entry name" value="RNase_H-like_EbsB-rel"/>
</dbReference>